<keyword evidence="1" id="KW-1133">Transmembrane helix</keyword>
<accession>A0A0K1EBU3</accession>
<dbReference type="OrthoDB" id="9873616at2"/>
<dbReference type="STRING" id="52.CMC5_025020"/>
<keyword evidence="1" id="KW-0472">Membrane</keyword>
<reference evidence="2 3" key="1">
    <citation type="submission" date="2015-07" db="EMBL/GenBank/DDBJ databases">
        <title>Genome analysis of myxobacterium Chondromyces crocatus Cm c5 reveals a high potential for natural compound synthesis and the genetic basis for the loss of fruiting body formation.</title>
        <authorList>
            <person name="Zaburannyi N."/>
            <person name="Bunk B."/>
            <person name="Maier J."/>
            <person name="Overmann J."/>
            <person name="Mueller R."/>
        </authorList>
    </citation>
    <scope>NUCLEOTIDE SEQUENCE [LARGE SCALE GENOMIC DNA]</scope>
    <source>
        <strain evidence="2 3">Cm c5</strain>
    </source>
</reference>
<gene>
    <name evidence="2" type="ORF">CMC5_025020</name>
</gene>
<proteinExistence type="predicted"/>
<protein>
    <submittedName>
        <fullName evidence="2">Uncharacterized protein</fullName>
    </submittedName>
</protein>
<feature type="transmembrane region" description="Helical" evidence="1">
    <location>
        <begin position="21"/>
        <end position="42"/>
    </location>
</feature>
<dbReference type="RefSeq" id="WP_050430589.1">
    <property type="nucleotide sequence ID" value="NZ_CP012159.1"/>
</dbReference>
<dbReference type="AlphaFoldDB" id="A0A0K1EBU3"/>
<keyword evidence="1" id="KW-0812">Transmembrane</keyword>
<evidence type="ECO:0000256" key="1">
    <source>
        <dbReference type="SAM" id="Phobius"/>
    </source>
</evidence>
<sequence>MKLAVHADRVVVSGFDVMSAFVVLFGGSLVFPAVVCTVLRWLGLGGELTYFHAWAVVPVAALCCRYRFVADARGCRLGRALAFIPWSIRSFGHRARVSVEIDWEADDLVITPEHPEDECDCLSLLHPTMGAEGAWHPPAMEAWAALVDREIERVVGLCPATAEGNGGPYRSPPRKGPF</sequence>
<keyword evidence="3" id="KW-1185">Reference proteome</keyword>
<organism evidence="2 3">
    <name type="scientific">Chondromyces crocatus</name>
    <dbReference type="NCBI Taxonomy" id="52"/>
    <lineage>
        <taxon>Bacteria</taxon>
        <taxon>Pseudomonadati</taxon>
        <taxon>Myxococcota</taxon>
        <taxon>Polyangia</taxon>
        <taxon>Polyangiales</taxon>
        <taxon>Polyangiaceae</taxon>
        <taxon>Chondromyces</taxon>
    </lineage>
</organism>
<dbReference type="KEGG" id="ccro:CMC5_025020"/>
<feature type="transmembrane region" description="Helical" evidence="1">
    <location>
        <begin position="48"/>
        <end position="69"/>
    </location>
</feature>
<evidence type="ECO:0000313" key="2">
    <source>
        <dbReference type="EMBL" id="AKT38356.1"/>
    </source>
</evidence>
<dbReference type="EMBL" id="CP012159">
    <property type="protein sequence ID" value="AKT38356.1"/>
    <property type="molecule type" value="Genomic_DNA"/>
</dbReference>
<dbReference type="Proteomes" id="UP000067626">
    <property type="component" value="Chromosome"/>
</dbReference>
<evidence type="ECO:0000313" key="3">
    <source>
        <dbReference type="Proteomes" id="UP000067626"/>
    </source>
</evidence>
<name>A0A0K1EBU3_CHOCO</name>